<dbReference type="PANTHER" id="PTHR19879">
    <property type="entry name" value="TRANSCRIPTION INITIATION FACTOR TFIID"/>
    <property type="match status" value="1"/>
</dbReference>
<dbReference type="SMART" id="SM00320">
    <property type="entry name" value="WD40"/>
    <property type="match status" value="5"/>
</dbReference>
<dbReference type="PANTHER" id="PTHR19879:SF9">
    <property type="entry name" value="TRANSCRIPTION INITIATION FACTOR TFIID SUBUNIT 5"/>
    <property type="match status" value="1"/>
</dbReference>
<dbReference type="InterPro" id="IPR011047">
    <property type="entry name" value="Quinoprotein_ADH-like_sf"/>
</dbReference>
<protein>
    <submittedName>
        <fullName evidence="2">Uncharacterized protein</fullName>
    </submittedName>
</protein>
<dbReference type="Pfam" id="PF00400">
    <property type="entry name" value="WD40"/>
    <property type="match status" value="2"/>
</dbReference>
<feature type="repeat" description="WD" evidence="1">
    <location>
        <begin position="308"/>
        <end position="344"/>
    </location>
</feature>
<organism evidence="2 3">
    <name type="scientific">Thermogemmatispora tikiterensis</name>
    <dbReference type="NCBI Taxonomy" id="1825093"/>
    <lineage>
        <taxon>Bacteria</taxon>
        <taxon>Bacillati</taxon>
        <taxon>Chloroflexota</taxon>
        <taxon>Ktedonobacteria</taxon>
        <taxon>Thermogemmatisporales</taxon>
        <taxon>Thermogemmatisporaceae</taxon>
        <taxon>Thermogemmatispora</taxon>
    </lineage>
</organism>
<dbReference type="InterPro" id="IPR011659">
    <property type="entry name" value="WD40"/>
</dbReference>
<dbReference type="PROSITE" id="PS50082">
    <property type="entry name" value="WD_REPEATS_2"/>
    <property type="match status" value="2"/>
</dbReference>
<dbReference type="RefSeq" id="WP_189362223.1">
    <property type="nucleotide sequence ID" value="NZ_MCIF01000002.1"/>
</dbReference>
<keyword evidence="3" id="KW-1185">Reference proteome</keyword>
<proteinExistence type="predicted"/>
<dbReference type="EMBL" id="MCIF01000002">
    <property type="protein sequence ID" value="RAQ98377.1"/>
    <property type="molecule type" value="Genomic_DNA"/>
</dbReference>
<feature type="repeat" description="WD" evidence="1">
    <location>
        <begin position="275"/>
        <end position="307"/>
    </location>
</feature>
<dbReference type="Proteomes" id="UP000248706">
    <property type="component" value="Unassembled WGS sequence"/>
</dbReference>
<dbReference type="PROSITE" id="PS50294">
    <property type="entry name" value="WD_REPEATS_REGION"/>
    <property type="match status" value="1"/>
</dbReference>
<dbReference type="InterPro" id="IPR001680">
    <property type="entry name" value="WD40_rpt"/>
</dbReference>
<dbReference type="AlphaFoldDB" id="A0A328VLM0"/>
<name>A0A328VLM0_9CHLR</name>
<dbReference type="Pfam" id="PF07676">
    <property type="entry name" value="PD40"/>
    <property type="match status" value="2"/>
</dbReference>
<dbReference type="Gene3D" id="2.130.10.10">
    <property type="entry name" value="YVTN repeat-like/Quinoprotein amine dehydrogenase"/>
    <property type="match status" value="3"/>
</dbReference>
<dbReference type="InterPro" id="IPR015943">
    <property type="entry name" value="WD40/YVTN_repeat-like_dom_sf"/>
</dbReference>
<evidence type="ECO:0000256" key="1">
    <source>
        <dbReference type="PROSITE-ProRule" id="PRU00221"/>
    </source>
</evidence>
<evidence type="ECO:0000313" key="3">
    <source>
        <dbReference type="Proteomes" id="UP000248706"/>
    </source>
</evidence>
<evidence type="ECO:0000313" key="2">
    <source>
        <dbReference type="EMBL" id="RAQ98377.1"/>
    </source>
</evidence>
<comment type="caution">
    <text evidence="2">The sequence shown here is derived from an EMBL/GenBank/DDBJ whole genome shotgun (WGS) entry which is preliminary data.</text>
</comment>
<sequence>MTPSSLARLSITSEATLATFRTPAGVAVADLAWSPDNRLLAYCTAGEIPDLRVCDMSSRKTLVLYQNKAVDAISVFGWFVSGSSLVSFLGLSRGLLQVLQLTNGSCLVHCAASLGAGTAISHHSFAWSPDGSRLAVAGKAQVVVIERSSGRMLAAYPPQPLPGGQPSYIVAWSPDGQTIASAGRMHAVQFWEAATGQSRQHFPEQGQAIAAAWSPDGRALAYMVGWDMVRCAGSALPLPVLIIVREVETGRQLLELEGRFLVDLGRSGLVVYPHSLAWSPDSRYLVTAGQGAEVQVWEVGRQRLALSYRGHRDLVQAVAWAPNGQWIASGGRDGTVQIWQAPGR</sequence>
<keyword evidence="1" id="KW-0853">WD repeat</keyword>
<dbReference type="SUPFAM" id="SSF50998">
    <property type="entry name" value="Quinoprotein alcohol dehydrogenase-like"/>
    <property type="match status" value="1"/>
</dbReference>
<reference evidence="2 3" key="1">
    <citation type="submission" date="2016-08" db="EMBL/GenBank/DDBJ databases">
        <title>Analysis of Carbohydrate Active Enzymes in Thermogemmatispora T81 Reveals Carbohydrate Degradation Ability.</title>
        <authorList>
            <person name="Tomazini A."/>
            <person name="Lal S."/>
            <person name="Stott M."/>
            <person name="Henrissat B."/>
            <person name="Polikarpov I."/>
            <person name="Sparling R."/>
            <person name="Levin D.B."/>
        </authorList>
    </citation>
    <scope>NUCLEOTIDE SEQUENCE [LARGE SCALE GENOMIC DNA]</scope>
    <source>
        <strain evidence="2 3">T81</strain>
    </source>
</reference>
<accession>A0A328VLM0</accession>
<gene>
    <name evidence="2" type="ORF">A4R35_22745</name>
</gene>